<evidence type="ECO:0000313" key="1">
    <source>
        <dbReference type="Proteomes" id="UP000887574"/>
    </source>
</evidence>
<organism evidence="1 2">
    <name type="scientific">Ditylenchus dipsaci</name>
    <dbReference type="NCBI Taxonomy" id="166011"/>
    <lineage>
        <taxon>Eukaryota</taxon>
        <taxon>Metazoa</taxon>
        <taxon>Ecdysozoa</taxon>
        <taxon>Nematoda</taxon>
        <taxon>Chromadorea</taxon>
        <taxon>Rhabditida</taxon>
        <taxon>Tylenchina</taxon>
        <taxon>Tylenchomorpha</taxon>
        <taxon>Sphaerularioidea</taxon>
        <taxon>Anguinidae</taxon>
        <taxon>Anguininae</taxon>
        <taxon>Ditylenchus</taxon>
    </lineage>
</organism>
<dbReference type="WBParaSite" id="jg4582">
    <property type="protein sequence ID" value="jg4582"/>
    <property type="gene ID" value="jg4582"/>
</dbReference>
<dbReference type="Proteomes" id="UP000887574">
    <property type="component" value="Unplaced"/>
</dbReference>
<reference evidence="2" key="1">
    <citation type="submission" date="2022-11" db="UniProtKB">
        <authorList>
            <consortium name="WormBaseParasite"/>
        </authorList>
    </citation>
    <scope>IDENTIFICATION</scope>
</reference>
<accession>A0A915EC41</accession>
<name>A0A915EC41_9BILA</name>
<dbReference type="AlphaFoldDB" id="A0A915EC41"/>
<proteinExistence type="predicted"/>
<evidence type="ECO:0000313" key="2">
    <source>
        <dbReference type="WBParaSite" id="jg4582"/>
    </source>
</evidence>
<protein>
    <submittedName>
        <fullName evidence="2">Uncharacterized protein</fullName>
    </submittedName>
</protein>
<keyword evidence="1" id="KW-1185">Reference proteome</keyword>
<sequence>MNSKQANQAAAPQKYIAEIGPESKKTATSPSPAWLLLFLGSPLACCSHHHPVAGGKHRSAGSLPLCLSLLPATANNMNANEALMEQLPEQQPPAQTVCTTIYSTSAATNADNSSSEPVKNSTFANKLDKLQPFSSIRETMDWLIGLSNSIAPGFGLDYPLVQLDWVRRGGGHQPVLQDTLIGSGRCVDVRVYPFFSLTLQF</sequence>